<keyword evidence="2" id="KW-0378">Hydrolase</keyword>
<name>A0A1M7II12_9ACTN</name>
<dbReference type="PDB" id="7YM9">
    <property type="method" value="X-ray"/>
    <property type="resolution" value="1.34 A"/>
    <property type="chains" value="A/B=41-299"/>
</dbReference>
<comment type="similarity">
    <text evidence="1">Belongs to the AB hydrolase superfamily.</text>
</comment>
<dbReference type="Pfam" id="PF12740">
    <property type="entry name" value="PETase"/>
    <property type="match status" value="1"/>
</dbReference>
<proteinExistence type="evidence at protein level"/>
<evidence type="ECO:0000256" key="3">
    <source>
        <dbReference type="SAM" id="SignalP"/>
    </source>
</evidence>
<feature type="signal peptide" evidence="3">
    <location>
        <begin position="1"/>
        <end position="41"/>
    </location>
</feature>
<feature type="chain" id="PRO_5012138842" description="PET hydrolase/cutinase-like domain-containing protein" evidence="3">
    <location>
        <begin position="42"/>
        <end position="299"/>
    </location>
</feature>
<dbReference type="ESTHER" id="9actn-a0a1m7II12">
    <property type="family name" value="Polyesterase-lipase-cutinase"/>
</dbReference>
<organism evidence="5 6">
    <name type="scientific">Cryptosporangium aurantiacum</name>
    <dbReference type="NCBI Taxonomy" id="134849"/>
    <lineage>
        <taxon>Bacteria</taxon>
        <taxon>Bacillati</taxon>
        <taxon>Actinomycetota</taxon>
        <taxon>Actinomycetes</taxon>
        <taxon>Cryptosporangiales</taxon>
        <taxon>Cryptosporangiaceae</taxon>
        <taxon>Cryptosporangium</taxon>
    </lineage>
</organism>
<reference evidence="7 8" key="2">
    <citation type="journal article" date="2023" name="Nat. Commun.">
        <title>Discovery and rational engineering of PET hydrolase with both mesophilic and thermophilic PET hydrolase properties.</title>
        <authorList>
            <person name="Hong H."/>
            <person name="Ki D."/>
            <person name="Seo H."/>
            <person name="Park J."/>
            <person name="Jang J."/>
            <person name="Kim K.J."/>
        </authorList>
    </citation>
    <scope>X-RAY CRYSTALLOGRAPHY (1.34 ANGSTROMS) OF 40-299</scope>
    <scope>DISULFIDE BONDS</scope>
</reference>
<dbReference type="EMBL" id="FRCS01000001">
    <property type="protein sequence ID" value="SHM40309.1"/>
    <property type="molecule type" value="Genomic_DNA"/>
</dbReference>
<feature type="domain" description="PET hydrolase/cutinase-like" evidence="4">
    <location>
        <begin position="40"/>
        <end position="298"/>
    </location>
</feature>
<dbReference type="PDB" id="7YME">
    <property type="method" value="X-ray"/>
    <property type="resolution" value="1.50 A"/>
    <property type="chains" value="A/B=1-299"/>
</dbReference>
<feature type="disulfide bond" evidence="7 8">
    <location>
        <begin position="279"/>
        <end position="297"/>
    </location>
</feature>
<gene>
    <name evidence="5" type="ORF">SAMN05443668_101498</name>
</gene>
<dbReference type="PANTHER" id="PTHR22946">
    <property type="entry name" value="DIENELACTONE HYDROLASE DOMAIN-CONTAINING PROTEIN-RELATED"/>
    <property type="match status" value="1"/>
</dbReference>
<reference evidence="5 6" key="1">
    <citation type="submission" date="2016-11" db="EMBL/GenBank/DDBJ databases">
        <authorList>
            <person name="Jaros S."/>
            <person name="Januszkiewicz K."/>
            <person name="Wedrychowicz H."/>
        </authorList>
    </citation>
    <scope>NUCLEOTIDE SEQUENCE [LARGE SCALE GENOMIC DNA]</scope>
    <source>
        <strain evidence="5 6">DSM 46144</strain>
    </source>
</reference>
<evidence type="ECO:0000313" key="5">
    <source>
        <dbReference type="EMBL" id="SHM40309.1"/>
    </source>
</evidence>
<keyword evidence="6" id="KW-1185">Reference proteome</keyword>
<protein>
    <recommendedName>
        <fullName evidence="4">PET hydrolase/cutinase-like domain-containing protein</fullName>
    </recommendedName>
</protein>
<dbReference type="PANTHER" id="PTHR22946:SF9">
    <property type="entry name" value="POLYKETIDE TRANSFERASE AF380"/>
    <property type="match status" value="1"/>
</dbReference>
<dbReference type="AlphaFoldDB" id="A0A1M7II12"/>
<evidence type="ECO:0000259" key="4">
    <source>
        <dbReference type="Pfam" id="PF12740"/>
    </source>
</evidence>
<dbReference type="InterPro" id="IPR041127">
    <property type="entry name" value="PET_hydrolase/cutinase-like"/>
</dbReference>
<evidence type="ECO:0000313" key="6">
    <source>
        <dbReference type="Proteomes" id="UP000184440"/>
    </source>
</evidence>
<dbReference type="Gene3D" id="3.40.50.1820">
    <property type="entry name" value="alpha/beta hydrolase"/>
    <property type="match status" value="1"/>
</dbReference>
<evidence type="ECO:0000256" key="2">
    <source>
        <dbReference type="ARBA" id="ARBA00022801"/>
    </source>
</evidence>
<evidence type="ECO:0007829" key="8">
    <source>
        <dbReference type="PDB" id="7YME"/>
    </source>
</evidence>
<dbReference type="Proteomes" id="UP000184440">
    <property type="component" value="Unassembled WGS sequence"/>
</dbReference>
<dbReference type="InterPro" id="IPR029058">
    <property type="entry name" value="AB_hydrolase_fold"/>
</dbReference>
<dbReference type="SUPFAM" id="SSF53474">
    <property type="entry name" value="alpha/beta-Hydrolases"/>
    <property type="match status" value="1"/>
</dbReference>
<dbReference type="STRING" id="134849.SAMN05443668_101498"/>
<dbReference type="SMR" id="A0A1M7II12"/>
<keyword evidence="7 8" id="KW-0002">3D-structure</keyword>
<evidence type="ECO:0000256" key="1">
    <source>
        <dbReference type="ARBA" id="ARBA00008645"/>
    </source>
</evidence>
<evidence type="ECO:0007829" key="7">
    <source>
        <dbReference type="PDB" id="7YM9"/>
    </source>
</evidence>
<keyword evidence="3" id="KW-0732">Signal</keyword>
<dbReference type="GO" id="GO:0052689">
    <property type="term" value="F:carboxylic ester hydrolase activity"/>
    <property type="evidence" value="ECO:0007669"/>
    <property type="project" value="UniProtKB-ARBA"/>
</dbReference>
<dbReference type="InterPro" id="IPR050261">
    <property type="entry name" value="FrsA_esterase"/>
</dbReference>
<sequence>MLSFLRSTGRPERRRASLPALLLFTAALVASGLTAAPAAQAADNPYQRGPDPTNASIEAATGPFAVGTQPIVGASGFGGGQIYYPTDTSQTYGAVVIVPGFISVWAQLNWLGPRLASQGFVVIGIETSVITDLPDPRGDQALAALDWATTRSPVASRIDRTRLAAAGWSMGGGGLRRAALQRPSLKAIVGMAPWNGERNWSAVTVPTLFFGGSSDAVASPNDHAKPFYNSITRAEKDYIELRNADHFFPTSANTTMAKYFISWLKRWVDNDTRYTQFLCPGPSTGLFAPVSASMNTCPF</sequence>
<accession>A0A1M7II12</accession>